<dbReference type="Proteomes" id="UP000230463">
    <property type="component" value="Unassembled WGS sequence"/>
</dbReference>
<name>A0A855FNK1_9NEIS</name>
<accession>A0A855FNK1</accession>
<protein>
    <recommendedName>
        <fullName evidence="1">DUF7480 domain-containing protein</fullName>
    </recommendedName>
</protein>
<feature type="domain" description="DUF7480" evidence="1">
    <location>
        <begin position="30"/>
        <end position="137"/>
    </location>
</feature>
<dbReference type="RefSeq" id="WP_100123628.1">
    <property type="nucleotide sequence ID" value="NZ_MEIU01000057.1"/>
</dbReference>
<gene>
    <name evidence="2" type="ORF">BHC57_05450</name>
</gene>
<proteinExistence type="predicted"/>
<dbReference type="EMBL" id="MEIU01000057">
    <property type="protein sequence ID" value="PIT59742.1"/>
    <property type="molecule type" value="Genomic_DNA"/>
</dbReference>
<dbReference type="InterPro" id="IPR055903">
    <property type="entry name" value="DUF7480"/>
</dbReference>
<sequence length="154" mass="17983">MKWKLYRWLLMVFLLPLATGFYCHRPLAYAPDVVLKEDGQPCISIPLSELSFFNKEKQFDIIAAEVFQVGVGTLWEKDYFDVSKRYHVQAGECLRFEYHFQENIVYTVGFITAASGSKEFEHGKQKSWSRDFRIKKDTDGTVKLVLDLDARENK</sequence>
<evidence type="ECO:0000259" key="1">
    <source>
        <dbReference type="Pfam" id="PF24295"/>
    </source>
</evidence>
<organism evidence="2 3">
    <name type="scientific">Snodgrassella alvi</name>
    <dbReference type="NCBI Taxonomy" id="1196083"/>
    <lineage>
        <taxon>Bacteria</taxon>
        <taxon>Pseudomonadati</taxon>
        <taxon>Pseudomonadota</taxon>
        <taxon>Betaproteobacteria</taxon>
        <taxon>Neisseriales</taxon>
        <taxon>Neisseriaceae</taxon>
        <taxon>Snodgrassella</taxon>
    </lineage>
</organism>
<reference evidence="2 3" key="1">
    <citation type="journal article" date="2017" name="MBio">
        <title>Type VI secretion-mediated competition in the bee gut microbiome.</title>
        <authorList>
            <person name="Steele M.I."/>
            <person name="Kwong W.K."/>
            <person name="Powell J.E."/>
            <person name="Whiteley M."/>
            <person name="Moran N.A."/>
        </authorList>
    </citation>
    <scope>NUCLEOTIDE SEQUENCE [LARGE SCALE GENOMIC DNA]</scope>
    <source>
        <strain evidence="2 3">HK3</strain>
    </source>
</reference>
<evidence type="ECO:0000313" key="3">
    <source>
        <dbReference type="Proteomes" id="UP000230463"/>
    </source>
</evidence>
<evidence type="ECO:0000313" key="2">
    <source>
        <dbReference type="EMBL" id="PIT59742.1"/>
    </source>
</evidence>
<dbReference type="Pfam" id="PF24295">
    <property type="entry name" value="DUF7480"/>
    <property type="match status" value="1"/>
</dbReference>
<dbReference type="AlphaFoldDB" id="A0A855FNK1"/>
<comment type="caution">
    <text evidence="2">The sequence shown here is derived from an EMBL/GenBank/DDBJ whole genome shotgun (WGS) entry which is preliminary data.</text>
</comment>